<dbReference type="InterPro" id="IPR000683">
    <property type="entry name" value="Gfo/Idh/MocA-like_OxRdtase_N"/>
</dbReference>
<dbReference type="PANTHER" id="PTHR22604:SF105">
    <property type="entry name" value="TRANS-1,2-DIHYDROBENZENE-1,2-DIOL DEHYDROGENASE"/>
    <property type="match status" value="1"/>
</dbReference>
<organism evidence="5 6">
    <name type="scientific">Amycolatopsis oliviviridis</name>
    <dbReference type="NCBI Taxonomy" id="1471590"/>
    <lineage>
        <taxon>Bacteria</taxon>
        <taxon>Bacillati</taxon>
        <taxon>Actinomycetota</taxon>
        <taxon>Actinomycetes</taxon>
        <taxon>Pseudonocardiales</taxon>
        <taxon>Pseudonocardiaceae</taxon>
        <taxon>Amycolatopsis</taxon>
    </lineage>
</organism>
<feature type="domain" description="GFO/IDH/MocA-like oxidoreductase" evidence="4">
    <location>
        <begin position="141"/>
        <end position="255"/>
    </location>
</feature>
<gene>
    <name evidence="5" type="ORF">GCM10017790_01130</name>
</gene>
<evidence type="ECO:0000256" key="1">
    <source>
        <dbReference type="ARBA" id="ARBA00010928"/>
    </source>
</evidence>
<evidence type="ECO:0000259" key="3">
    <source>
        <dbReference type="Pfam" id="PF01408"/>
    </source>
</evidence>
<keyword evidence="2" id="KW-0560">Oxidoreductase</keyword>
<evidence type="ECO:0000313" key="6">
    <source>
        <dbReference type="Proteomes" id="UP000635387"/>
    </source>
</evidence>
<dbReference type="RefSeq" id="WP_191250649.1">
    <property type="nucleotide sequence ID" value="NZ_BNAY01000001.1"/>
</dbReference>
<name>A0ABQ3L3S0_9PSEU</name>
<accession>A0ABQ3L3S0</accession>
<protein>
    <submittedName>
        <fullName evidence="5">Oxidoreductase</fullName>
    </submittedName>
</protein>
<dbReference type="PANTHER" id="PTHR22604">
    <property type="entry name" value="OXIDOREDUCTASES"/>
    <property type="match status" value="1"/>
</dbReference>
<reference evidence="6" key="1">
    <citation type="journal article" date="2019" name="Int. J. Syst. Evol. Microbiol.">
        <title>The Global Catalogue of Microorganisms (GCM) 10K type strain sequencing project: providing services to taxonomists for standard genome sequencing and annotation.</title>
        <authorList>
            <consortium name="The Broad Institute Genomics Platform"/>
            <consortium name="The Broad Institute Genome Sequencing Center for Infectious Disease"/>
            <person name="Wu L."/>
            <person name="Ma J."/>
        </authorList>
    </citation>
    <scope>NUCLEOTIDE SEQUENCE [LARGE SCALE GENOMIC DNA]</scope>
    <source>
        <strain evidence="6">CGMCC 4.7683</strain>
    </source>
</reference>
<dbReference type="Pfam" id="PF01408">
    <property type="entry name" value="GFO_IDH_MocA"/>
    <property type="match status" value="1"/>
</dbReference>
<dbReference type="EMBL" id="BNAY01000001">
    <property type="protein sequence ID" value="GHH01291.1"/>
    <property type="molecule type" value="Genomic_DNA"/>
</dbReference>
<dbReference type="Gene3D" id="3.40.50.720">
    <property type="entry name" value="NAD(P)-binding Rossmann-like Domain"/>
    <property type="match status" value="1"/>
</dbReference>
<dbReference type="Pfam" id="PF22725">
    <property type="entry name" value="GFO_IDH_MocA_C3"/>
    <property type="match status" value="1"/>
</dbReference>
<dbReference type="InterPro" id="IPR036291">
    <property type="entry name" value="NAD(P)-bd_dom_sf"/>
</dbReference>
<feature type="domain" description="Gfo/Idh/MocA-like oxidoreductase N-terminal" evidence="3">
    <location>
        <begin position="12"/>
        <end position="129"/>
    </location>
</feature>
<dbReference type="InterPro" id="IPR050984">
    <property type="entry name" value="Gfo/Idh/MocA_domain"/>
</dbReference>
<comment type="caution">
    <text evidence="5">The sequence shown here is derived from an EMBL/GenBank/DDBJ whole genome shotgun (WGS) entry which is preliminary data.</text>
</comment>
<proteinExistence type="inferred from homology"/>
<sequence length="341" mass="35772">MSHRPTGGPAPVRVGVLGCADIARRRTLPALVACPGTEPVAVASRTPVKAGALAAEFGCRPVTGYERLLADDGIDAVYIAVPAGLHAEWCAKALSAGRHVLVEKPFAVDTAEADALVDLAGARGRVLMENRMFARHPQHALVRSLIDAGRIGEPKVLTATMAMPRRAPDDIRYRGDLAGGALLDVGYYPIGAAVLLFGPDWDVVGAVLDHDDRLGVDTGGDILLRSAGGVSAHLTFGFDHYYRAAYQVRGSAGTITAERAFTPPPTLSPTVRVEGAGGHTEISVSPFDQFRAVAADFAAAVQGTGEWAGHLATSLHGVALTEAVLTWTSLAPQPIRRRSGR</sequence>
<dbReference type="SUPFAM" id="SSF55347">
    <property type="entry name" value="Glyceraldehyde-3-phosphate dehydrogenase-like, C-terminal domain"/>
    <property type="match status" value="1"/>
</dbReference>
<evidence type="ECO:0000259" key="4">
    <source>
        <dbReference type="Pfam" id="PF22725"/>
    </source>
</evidence>
<dbReference type="Gene3D" id="3.30.360.10">
    <property type="entry name" value="Dihydrodipicolinate Reductase, domain 2"/>
    <property type="match status" value="1"/>
</dbReference>
<evidence type="ECO:0000313" key="5">
    <source>
        <dbReference type="EMBL" id="GHH01291.1"/>
    </source>
</evidence>
<dbReference type="SUPFAM" id="SSF51735">
    <property type="entry name" value="NAD(P)-binding Rossmann-fold domains"/>
    <property type="match status" value="1"/>
</dbReference>
<dbReference type="Proteomes" id="UP000635387">
    <property type="component" value="Unassembled WGS sequence"/>
</dbReference>
<evidence type="ECO:0000256" key="2">
    <source>
        <dbReference type="ARBA" id="ARBA00023002"/>
    </source>
</evidence>
<keyword evidence="6" id="KW-1185">Reference proteome</keyword>
<comment type="similarity">
    <text evidence="1">Belongs to the Gfo/Idh/MocA family.</text>
</comment>
<dbReference type="InterPro" id="IPR055170">
    <property type="entry name" value="GFO_IDH_MocA-like_dom"/>
</dbReference>